<dbReference type="NCBIfam" id="TIGR01410">
    <property type="entry name" value="tatB"/>
    <property type="match status" value="1"/>
</dbReference>
<comment type="subcellular location">
    <subcellularLocation>
        <location evidence="9">Cell membrane</location>
        <topology evidence="9">Single-pass membrane protein</topology>
    </subcellularLocation>
    <subcellularLocation>
        <location evidence="1">Membrane</location>
        <topology evidence="1">Single-pass membrane protein</topology>
    </subcellularLocation>
</comment>
<feature type="region of interest" description="Disordered" evidence="10">
    <location>
        <begin position="76"/>
        <end position="121"/>
    </location>
</feature>
<comment type="function">
    <text evidence="9">Part of the twin-arginine translocation (Tat) system that transports large folded proteins containing a characteristic twin-arginine motif in their signal peptide across membranes. Together with TatC, TatB is part of a receptor directly interacting with Tat signal peptides. TatB may form an oligomeric binding site that transiently accommodates folded Tat precursor proteins before their translocation.</text>
</comment>
<evidence type="ECO:0000256" key="11">
    <source>
        <dbReference type="SAM" id="Phobius"/>
    </source>
</evidence>
<feature type="transmembrane region" description="Helical" evidence="11">
    <location>
        <begin position="6"/>
        <end position="22"/>
    </location>
</feature>
<keyword evidence="8 9" id="KW-0472">Membrane</keyword>
<comment type="similarity">
    <text evidence="9">Belongs to the TatB family.</text>
</comment>
<evidence type="ECO:0000256" key="7">
    <source>
        <dbReference type="ARBA" id="ARBA00023010"/>
    </source>
</evidence>
<dbReference type="RefSeq" id="WP_198475829.1">
    <property type="nucleotide sequence ID" value="NZ_JADGMQ010000003.1"/>
</dbReference>
<feature type="compositionally biased region" description="Low complexity" evidence="10">
    <location>
        <begin position="144"/>
        <end position="162"/>
    </location>
</feature>
<keyword evidence="13" id="KW-1185">Reference proteome</keyword>
<gene>
    <name evidence="9 12" type="primary">tatB</name>
    <name evidence="12" type="ORF">IOD40_07280</name>
</gene>
<keyword evidence="2 9" id="KW-0813">Transport</keyword>
<evidence type="ECO:0000256" key="2">
    <source>
        <dbReference type="ARBA" id="ARBA00022448"/>
    </source>
</evidence>
<accession>A0ABS0SAZ6</accession>
<evidence type="ECO:0000256" key="1">
    <source>
        <dbReference type="ARBA" id="ARBA00004167"/>
    </source>
</evidence>
<feature type="compositionally biased region" description="Low complexity" evidence="10">
    <location>
        <begin position="105"/>
        <end position="121"/>
    </location>
</feature>
<feature type="region of interest" description="Disordered" evidence="10">
    <location>
        <begin position="144"/>
        <end position="186"/>
    </location>
</feature>
<dbReference type="Gene3D" id="1.20.5.3310">
    <property type="match status" value="1"/>
</dbReference>
<dbReference type="InterPro" id="IPR003369">
    <property type="entry name" value="TatA/B/E"/>
</dbReference>
<evidence type="ECO:0000256" key="10">
    <source>
        <dbReference type="SAM" id="MobiDB-lite"/>
    </source>
</evidence>
<name>A0ABS0SAZ6_9HYPH</name>
<keyword evidence="6 9" id="KW-1133">Transmembrane helix</keyword>
<comment type="caution">
    <text evidence="12">The sequence shown here is derived from an EMBL/GenBank/DDBJ whole genome shotgun (WGS) entry which is preliminary data.</text>
</comment>
<dbReference type="PANTHER" id="PTHR33162">
    <property type="entry name" value="SEC-INDEPENDENT PROTEIN TRANSLOCASE PROTEIN TATA, CHLOROPLASTIC"/>
    <property type="match status" value="1"/>
</dbReference>
<dbReference type="Pfam" id="PF02416">
    <property type="entry name" value="TatA_B_E"/>
    <property type="match status" value="1"/>
</dbReference>
<reference evidence="12 13" key="1">
    <citation type="submission" date="2020-10" db="EMBL/GenBank/DDBJ databases">
        <title>Aquamicrobium zhengzhouensis sp. nov., a exopolysaccharide producing bacterium isolated from farmland soil.</title>
        <authorList>
            <person name="Wang X."/>
        </authorList>
    </citation>
    <scope>NUCLEOTIDE SEQUENCE [LARGE SCALE GENOMIC DNA]</scope>
    <source>
        <strain evidence="13">cd-1</strain>
    </source>
</reference>
<keyword evidence="5 9" id="KW-0653">Protein transport</keyword>
<evidence type="ECO:0000256" key="5">
    <source>
        <dbReference type="ARBA" id="ARBA00022927"/>
    </source>
</evidence>
<dbReference type="HAMAP" id="MF_00237">
    <property type="entry name" value="TatB"/>
    <property type="match status" value="1"/>
</dbReference>
<dbReference type="Proteomes" id="UP000601789">
    <property type="component" value="Unassembled WGS sequence"/>
</dbReference>
<dbReference type="PANTHER" id="PTHR33162:SF1">
    <property type="entry name" value="SEC-INDEPENDENT PROTEIN TRANSLOCASE PROTEIN TATA, CHLOROPLASTIC"/>
    <property type="match status" value="1"/>
</dbReference>
<evidence type="ECO:0000256" key="4">
    <source>
        <dbReference type="ARBA" id="ARBA00022692"/>
    </source>
</evidence>
<evidence type="ECO:0000256" key="8">
    <source>
        <dbReference type="ARBA" id="ARBA00023136"/>
    </source>
</evidence>
<keyword evidence="3 9" id="KW-1003">Cell membrane</keyword>
<proteinExistence type="inferred from homology"/>
<evidence type="ECO:0000256" key="9">
    <source>
        <dbReference type="HAMAP-Rule" id="MF_00237"/>
    </source>
</evidence>
<dbReference type="InterPro" id="IPR018448">
    <property type="entry name" value="TatB"/>
</dbReference>
<evidence type="ECO:0000256" key="6">
    <source>
        <dbReference type="ARBA" id="ARBA00022989"/>
    </source>
</evidence>
<keyword evidence="7 9" id="KW-0811">Translocation</keyword>
<dbReference type="EMBL" id="JADGMQ010000003">
    <property type="protein sequence ID" value="MBI1620464.1"/>
    <property type="molecule type" value="Genomic_DNA"/>
</dbReference>
<keyword evidence="4 9" id="KW-0812">Transmembrane</keyword>
<evidence type="ECO:0000313" key="13">
    <source>
        <dbReference type="Proteomes" id="UP000601789"/>
    </source>
</evidence>
<sequence>MFDIGWSEMLVIAIVVIVVVGPKELPGMLRTFGKTTAKLRVMANDFRKQFDEAMKEAELDDLKQLANDARSLNPASQIKKALSPMEQAARDVKAGLDSAMKPETSAVTDASADAAQADESGDTPAAAAMKAAVAKATAATAATAAANSAAATTASSPEALASDALPPENTQSVAAGEQADAGGAKS</sequence>
<evidence type="ECO:0000256" key="3">
    <source>
        <dbReference type="ARBA" id="ARBA00022475"/>
    </source>
</evidence>
<dbReference type="PRINTS" id="PR01506">
    <property type="entry name" value="TATBPROTEIN"/>
</dbReference>
<organism evidence="12 13">
    <name type="scientific">Aquamicrobium zhengzhouense</name>
    <dbReference type="NCBI Taxonomy" id="2781738"/>
    <lineage>
        <taxon>Bacteria</taxon>
        <taxon>Pseudomonadati</taxon>
        <taxon>Pseudomonadota</taxon>
        <taxon>Alphaproteobacteria</taxon>
        <taxon>Hyphomicrobiales</taxon>
        <taxon>Phyllobacteriaceae</taxon>
        <taxon>Aquamicrobium</taxon>
    </lineage>
</organism>
<protein>
    <recommendedName>
        <fullName evidence="9">Sec-independent protein translocase protein TatB</fullName>
    </recommendedName>
</protein>
<comment type="subunit">
    <text evidence="9">The Tat system comprises two distinct complexes: a TatABC complex, containing multiple copies of TatA, TatB and TatC subunits, and a separate TatA complex, containing only TatA subunits. Substrates initially bind to the TatABC complex, which probably triggers association of the separate TatA complex to form the active translocon.</text>
</comment>
<evidence type="ECO:0000313" key="12">
    <source>
        <dbReference type="EMBL" id="MBI1620464.1"/>
    </source>
</evidence>